<organism evidence="8 9">
    <name type="scientific">Neotoma lepida</name>
    <name type="common">Desert woodrat</name>
    <dbReference type="NCBI Taxonomy" id="56216"/>
    <lineage>
        <taxon>Eukaryota</taxon>
        <taxon>Metazoa</taxon>
        <taxon>Chordata</taxon>
        <taxon>Craniata</taxon>
        <taxon>Vertebrata</taxon>
        <taxon>Euteleostomi</taxon>
        <taxon>Mammalia</taxon>
        <taxon>Eutheria</taxon>
        <taxon>Euarchontoglires</taxon>
        <taxon>Glires</taxon>
        <taxon>Rodentia</taxon>
        <taxon>Myomorpha</taxon>
        <taxon>Muroidea</taxon>
        <taxon>Cricetidae</taxon>
        <taxon>Neotominae</taxon>
        <taxon>Neotoma</taxon>
    </lineage>
</organism>
<keyword evidence="1" id="KW-0723">Serine/threonine-protein kinase</keyword>
<evidence type="ECO:0000256" key="4">
    <source>
        <dbReference type="ARBA" id="ARBA00022777"/>
    </source>
</evidence>
<dbReference type="Pfam" id="PF20302">
    <property type="entry name" value="HisK-N-like"/>
    <property type="match status" value="1"/>
</dbReference>
<feature type="domain" description="Protein kinase" evidence="7">
    <location>
        <begin position="1"/>
        <end position="184"/>
    </location>
</feature>
<protein>
    <recommendedName>
        <fullName evidence="7">Protein kinase domain-containing protein</fullName>
    </recommendedName>
</protein>
<dbReference type="AlphaFoldDB" id="A0A1A6GYY0"/>
<evidence type="ECO:0000256" key="5">
    <source>
        <dbReference type="ARBA" id="ARBA00022840"/>
    </source>
</evidence>
<dbReference type="EMBL" id="LZPO01063975">
    <property type="protein sequence ID" value="OBS71194.1"/>
    <property type="molecule type" value="Genomic_DNA"/>
</dbReference>
<keyword evidence="3" id="KW-0547">Nucleotide-binding</keyword>
<evidence type="ECO:0000256" key="3">
    <source>
        <dbReference type="ARBA" id="ARBA00022741"/>
    </source>
</evidence>
<evidence type="ECO:0000259" key="7">
    <source>
        <dbReference type="PROSITE" id="PS50011"/>
    </source>
</evidence>
<dbReference type="SMART" id="SM00220">
    <property type="entry name" value="S_TKc"/>
    <property type="match status" value="1"/>
</dbReference>
<evidence type="ECO:0000313" key="8">
    <source>
        <dbReference type="EMBL" id="OBS71194.1"/>
    </source>
</evidence>
<dbReference type="STRING" id="56216.A0A1A6GYY0"/>
<comment type="caution">
    <text evidence="8">The sequence shown here is derived from an EMBL/GenBank/DDBJ whole genome shotgun (WGS) entry which is preliminary data.</text>
</comment>
<dbReference type="SUPFAM" id="SSF56112">
    <property type="entry name" value="Protein kinase-like (PK-like)"/>
    <property type="match status" value="1"/>
</dbReference>
<evidence type="ECO:0000256" key="6">
    <source>
        <dbReference type="SAM" id="MobiDB-lite"/>
    </source>
</evidence>
<dbReference type="Gene3D" id="3.30.200.20">
    <property type="entry name" value="Phosphorylase Kinase, domain 1"/>
    <property type="match status" value="2"/>
</dbReference>
<dbReference type="PANTHER" id="PTHR11584">
    <property type="entry name" value="SERINE/THREONINE PROTEIN KINASE"/>
    <property type="match status" value="1"/>
</dbReference>
<keyword evidence="4" id="KW-0418">Kinase</keyword>
<feature type="region of interest" description="Disordered" evidence="6">
    <location>
        <begin position="1"/>
        <end position="21"/>
    </location>
</feature>
<dbReference type="InterPro" id="IPR011009">
    <property type="entry name" value="Kinase-like_dom_sf"/>
</dbReference>
<dbReference type="InterPro" id="IPR046873">
    <property type="entry name" value="HisK-N-like"/>
</dbReference>
<name>A0A1A6GYY0_NEOLE</name>
<dbReference type="Proteomes" id="UP000092124">
    <property type="component" value="Unassembled WGS sequence"/>
</dbReference>
<feature type="compositionally biased region" description="Acidic residues" evidence="6">
    <location>
        <begin position="12"/>
        <end position="21"/>
    </location>
</feature>
<dbReference type="FunFam" id="1.10.510.10:FF:001803">
    <property type="entry name" value="Predicted protein"/>
    <property type="match status" value="1"/>
</dbReference>
<dbReference type="GO" id="GO:0005524">
    <property type="term" value="F:ATP binding"/>
    <property type="evidence" value="ECO:0007669"/>
    <property type="project" value="UniProtKB-KW"/>
</dbReference>
<keyword evidence="9" id="KW-1185">Reference proteome</keyword>
<dbReference type="OrthoDB" id="275301at2759"/>
<dbReference type="PANTHER" id="PTHR11584:SF363">
    <property type="entry name" value="MITOGEN-ACTIVATED PROTEIN KINASE KINASE KINASE 15"/>
    <property type="match status" value="1"/>
</dbReference>
<keyword evidence="2" id="KW-0808">Transferase</keyword>
<dbReference type="InterPro" id="IPR000719">
    <property type="entry name" value="Prot_kinase_dom"/>
</dbReference>
<dbReference type="Gene3D" id="1.10.510.10">
    <property type="entry name" value="Transferase(Phosphotransferase) domain 1"/>
    <property type="match status" value="1"/>
</dbReference>
<reference evidence="8 9" key="1">
    <citation type="submission" date="2016-06" db="EMBL/GenBank/DDBJ databases">
        <title>The Draft Genome Sequence and Annotation of the Desert Woodrat Neotoma lepida.</title>
        <authorList>
            <person name="Campbell M."/>
            <person name="Oakeson K.F."/>
            <person name="Yandell M."/>
            <person name="Halpert J.R."/>
            <person name="Dearing D."/>
        </authorList>
    </citation>
    <scope>NUCLEOTIDE SEQUENCE [LARGE SCALE GENOMIC DNA]</scope>
    <source>
        <strain evidence="8">417</strain>
        <tissue evidence="8">Liver</tissue>
    </source>
</reference>
<proteinExistence type="predicted"/>
<evidence type="ECO:0000313" key="9">
    <source>
        <dbReference type="Proteomes" id="UP000092124"/>
    </source>
</evidence>
<evidence type="ECO:0000256" key="2">
    <source>
        <dbReference type="ARBA" id="ARBA00022679"/>
    </source>
</evidence>
<accession>A0A1A6GYY0</accession>
<evidence type="ECO:0000256" key="1">
    <source>
        <dbReference type="ARBA" id="ARBA00022527"/>
    </source>
</evidence>
<feature type="compositionally biased region" description="Low complexity" evidence="6">
    <location>
        <begin position="214"/>
        <end position="231"/>
    </location>
</feature>
<sequence>MLNNGVGSTVEMEGESDGDTLEYEYDHDSNGEKVVLGKGSYGIVYSQPLHEEIALHKYLKHRNIVQYLGSISEDGYIKIFMEQVPGGTLQYMAPEIIDQGPRGYGAPADIWSLGCTIIEMATSRPPFHELGEPQVAMFKVGMFKVHPEIPEALTAEARAFILSCFEPDPHKRATAADLLQEGFLRQVNKGKKNRIAFKPSESVRSGTRALALPSSGELLGSSSSEHGSVSPDLDAQPEPFFEKTQVPKHQLSHLLSVPDESSALEDRSAAFSPEERDPGLFLLRKDSERRAILYRILWEEQNQVASNLQECVVQSSEELLLSVGHIKQIIGILRDFIRCPEHRVMAATISKLKVDLDFDSSSINQIHLILFGFQDAVNRILRNHLIRPHWMFAMDNMIRRAVQAAVAILIPELQAQYEPSSETEEVNKDTEVKGDYPFIDLLGQEVHIVEEDYTLSDILNNITKEDLRCLRLR</sequence>
<dbReference type="PROSITE" id="PS50011">
    <property type="entry name" value="PROTEIN_KINASE_DOM"/>
    <property type="match status" value="1"/>
</dbReference>
<keyword evidence="5" id="KW-0067">ATP-binding</keyword>
<dbReference type="GO" id="GO:0033554">
    <property type="term" value="P:cellular response to stress"/>
    <property type="evidence" value="ECO:0007669"/>
    <property type="project" value="TreeGrafter"/>
</dbReference>
<dbReference type="Pfam" id="PF00069">
    <property type="entry name" value="Pkinase"/>
    <property type="match status" value="1"/>
</dbReference>
<feature type="region of interest" description="Disordered" evidence="6">
    <location>
        <begin position="214"/>
        <end position="237"/>
    </location>
</feature>
<dbReference type="GO" id="GO:0004709">
    <property type="term" value="F:MAP kinase kinase kinase activity"/>
    <property type="evidence" value="ECO:0007669"/>
    <property type="project" value="TreeGrafter"/>
</dbReference>
<gene>
    <name evidence="8" type="ORF">A6R68_00255</name>
</gene>